<gene>
    <name evidence="13" type="ORF">B7463_g655</name>
</gene>
<protein>
    <submittedName>
        <fullName evidence="13">Uncharacterized protein</fullName>
    </submittedName>
</protein>
<evidence type="ECO:0000256" key="7">
    <source>
        <dbReference type="ARBA" id="ARBA00023125"/>
    </source>
</evidence>
<comment type="caution">
    <text evidence="13">The sequence shown here is derived from an EMBL/GenBank/DDBJ whole genome shotgun (WGS) entry which is preliminary data.</text>
</comment>
<comment type="subcellular location">
    <subcellularLocation>
        <location evidence="1">Nucleus</location>
        <location evidence="1">Nucleolus</location>
    </subcellularLocation>
</comment>
<keyword evidence="7" id="KW-0238">DNA-binding</keyword>
<evidence type="ECO:0000256" key="9">
    <source>
        <dbReference type="ARBA" id="ARBA00023242"/>
    </source>
</evidence>
<feature type="domain" description="RRN7-type" evidence="10">
    <location>
        <begin position="11"/>
        <end position="42"/>
    </location>
</feature>
<dbReference type="InterPro" id="IPR048540">
    <property type="entry name" value="Rrn7_cyclin_N"/>
</dbReference>
<evidence type="ECO:0000256" key="3">
    <source>
        <dbReference type="ARBA" id="ARBA00022723"/>
    </source>
</evidence>
<evidence type="ECO:0000256" key="6">
    <source>
        <dbReference type="ARBA" id="ARBA00023015"/>
    </source>
</evidence>
<evidence type="ECO:0000256" key="4">
    <source>
        <dbReference type="ARBA" id="ARBA00022771"/>
    </source>
</evidence>
<dbReference type="PANTHER" id="PTHR31576:SF2">
    <property type="entry name" value="TATA BOX-BINDING PROTEIN-ASSOCIATED FACTOR RNA POLYMERASE I SUBUNIT B"/>
    <property type="match status" value="1"/>
</dbReference>
<keyword evidence="8" id="KW-0804">Transcription</keyword>
<organism evidence="13 14">
    <name type="scientific">Scytalidium lignicola</name>
    <name type="common">Hyphomycete</name>
    <dbReference type="NCBI Taxonomy" id="5539"/>
    <lineage>
        <taxon>Eukaryota</taxon>
        <taxon>Fungi</taxon>
        <taxon>Dikarya</taxon>
        <taxon>Ascomycota</taxon>
        <taxon>Pezizomycotina</taxon>
        <taxon>Leotiomycetes</taxon>
        <taxon>Leotiomycetes incertae sedis</taxon>
        <taxon>Scytalidium</taxon>
    </lineage>
</organism>
<reference evidence="13 14" key="1">
    <citation type="submission" date="2018-05" db="EMBL/GenBank/DDBJ databases">
        <title>Draft genome sequence of Scytalidium lignicola DSM 105466, a ubiquitous saprotrophic fungus.</title>
        <authorList>
            <person name="Buettner E."/>
            <person name="Gebauer A.M."/>
            <person name="Hofrichter M."/>
            <person name="Liers C."/>
            <person name="Kellner H."/>
        </authorList>
    </citation>
    <scope>NUCLEOTIDE SEQUENCE [LARGE SCALE GENOMIC DNA]</scope>
    <source>
        <strain evidence="13 14">DSM 105466</strain>
    </source>
</reference>
<proteinExistence type="inferred from homology"/>
<dbReference type="Pfam" id="PF20645">
    <property type="entry name" value="Rrn7_cyclin_C"/>
    <property type="match status" value="1"/>
</dbReference>
<feature type="non-terminal residue" evidence="13">
    <location>
        <position position="488"/>
    </location>
</feature>
<evidence type="ECO:0000313" key="13">
    <source>
        <dbReference type="EMBL" id="RFU35597.1"/>
    </source>
</evidence>
<feature type="non-terminal residue" evidence="13">
    <location>
        <position position="1"/>
    </location>
</feature>
<dbReference type="InterPro" id="IPR033599">
    <property type="entry name" value="TAF1B/Rrn7"/>
</dbReference>
<dbReference type="InterPro" id="IPR048538">
    <property type="entry name" value="Rrn7_cyclin_C"/>
</dbReference>
<dbReference type="Proteomes" id="UP000258309">
    <property type="component" value="Unassembled WGS sequence"/>
</dbReference>
<keyword evidence="5" id="KW-0862">Zinc</keyword>
<dbReference type="AlphaFoldDB" id="A0A3E2HQI2"/>
<keyword evidence="4" id="KW-0863">Zinc-finger</keyword>
<feature type="domain" description="Rrn7/TAF1B N-terminal cyclin" evidence="11">
    <location>
        <begin position="56"/>
        <end position="177"/>
    </location>
</feature>
<keyword evidence="9" id="KW-0539">Nucleus</keyword>
<comment type="similarity">
    <text evidence="2">Belongs to the RRN7/TAF1B family.</text>
</comment>
<evidence type="ECO:0000259" key="12">
    <source>
        <dbReference type="Pfam" id="PF20645"/>
    </source>
</evidence>
<keyword evidence="14" id="KW-1185">Reference proteome</keyword>
<keyword evidence="3" id="KW-0479">Metal-binding</keyword>
<evidence type="ECO:0000256" key="8">
    <source>
        <dbReference type="ARBA" id="ARBA00023163"/>
    </source>
</evidence>
<sequence>MSSHVEYHKFPRGENCTEEGCRARRFYIEDGMKFCQRGHAQANFTLTQQDEDDFGTQGFPEELKTIVRDLWSLKVRIFLKLNEDKGGYSSGTGTSGFSSTSEAEESGIDASERRGWTLRKRKRMQKVSNTLPRLVETLALCYLGILLLRLPFTLGDILTWAKMQEMPYFRAIKEIPKDMRLHLPSHYHASLEVHSTMKGEDLQTATLEVAQFFSYHFEMGFPPLNTPLLIFKYMRDLGLPVEIYGAVRRLAELLDFDFTYPKTHKRYRILDYPELQLMCLITVATKLSQPFDNVVRYPEDESDPTTVKMDWGKWCEIMGEKPSEGIKLGKEIDVTDADILNMDGRKLDDYLDWYQRTWIDDKKPKMAEQILELFPLKDVDVQRDEVQLTDEDFLKSVREIQNTLIWQEPVQCHSLEKAARAGHLYKRYHTTEELPEVARIFYEKAANISNVSLQLIVSGVFQLEARLQGWTVEEKRRMANSMTGYDLG</sequence>
<evidence type="ECO:0000259" key="10">
    <source>
        <dbReference type="Pfam" id="PF11781"/>
    </source>
</evidence>
<dbReference type="STRING" id="5539.A0A3E2HQI2"/>
<keyword evidence="6" id="KW-0805">Transcription regulation</keyword>
<accession>A0A3E2HQI2</accession>
<dbReference type="OrthoDB" id="428577at2759"/>
<name>A0A3E2HQI2_SCYLI</name>
<dbReference type="PANTHER" id="PTHR31576">
    <property type="entry name" value="TATA BOX-BINDING PROTEIN-ASSOCIATED FACTOR RNA POLYMERASE I SUBUNIT B"/>
    <property type="match status" value="1"/>
</dbReference>
<dbReference type="OMA" id="ICRDIWA"/>
<evidence type="ECO:0000313" key="14">
    <source>
        <dbReference type="Proteomes" id="UP000258309"/>
    </source>
</evidence>
<dbReference type="Pfam" id="PF20644">
    <property type="entry name" value="Rrn7_cyclin_N"/>
    <property type="match status" value="1"/>
</dbReference>
<evidence type="ECO:0000256" key="2">
    <source>
        <dbReference type="ARBA" id="ARBA00006899"/>
    </source>
</evidence>
<dbReference type="GO" id="GO:0008270">
    <property type="term" value="F:zinc ion binding"/>
    <property type="evidence" value="ECO:0007669"/>
    <property type="project" value="UniProtKB-KW"/>
</dbReference>
<evidence type="ECO:0000256" key="1">
    <source>
        <dbReference type="ARBA" id="ARBA00004604"/>
    </source>
</evidence>
<dbReference type="Pfam" id="PF11781">
    <property type="entry name" value="Zn_ribbon_RRN7"/>
    <property type="match status" value="1"/>
</dbReference>
<dbReference type="GO" id="GO:0070860">
    <property type="term" value="C:RNA polymerase I core factor complex"/>
    <property type="evidence" value="ECO:0007669"/>
    <property type="project" value="InterPro"/>
</dbReference>
<dbReference type="GO" id="GO:0042790">
    <property type="term" value="P:nucleolar large rRNA transcription by RNA polymerase I"/>
    <property type="evidence" value="ECO:0007669"/>
    <property type="project" value="TreeGrafter"/>
</dbReference>
<evidence type="ECO:0000256" key="5">
    <source>
        <dbReference type="ARBA" id="ARBA00022833"/>
    </source>
</evidence>
<feature type="domain" description="Rrn7/TAF1B C-terminal cyclin" evidence="12">
    <location>
        <begin position="198"/>
        <end position="358"/>
    </location>
</feature>
<dbReference type="EMBL" id="NCSJ02000006">
    <property type="protein sequence ID" value="RFU35597.1"/>
    <property type="molecule type" value="Genomic_DNA"/>
</dbReference>
<dbReference type="GO" id="GO:0001164">
    <property type="term" value="F:RNA polymerase I core promoter sequence-specific DNA binding"/>
    <property type="evidence" value="ECO:0007669"/>
    <property type="project" value="InterPro"/>
</dbReference>
<dbReference type="InterPro" id="IPR021752">
    <property type="entry name" value="TF_Rrn7_Zf"/>
</dbReference>
<evidence type="ECO:0000259" key="11">
    <source>
        <dbReference type="Pfam" id="PF20644"/>
    </source>
</evidence>